<dbReference type="GO" id="GO:0009251">
    <property type="term" value="P:glucan catabolic process"/>
    <property type="evidence" value="ECO:0007669"/>
    <property type="project" value="TreeGrafter"/>
</dbReference>
<feature type="region of interest" description="Disordered" evidence="6">
    <location>
        <begin position="239"/>
        <end position="261"/>
    </location>
</feature>
<protein>
    <submittedName>
        <fullName evidence="7">Uncharacterized protein</fullName>
    </submittedName>
</protein>
<feature type="compositionally biased region" description="Low complexity" evidence="6">
    <location>
        <begin position="241"/>
        <end position="261"/>
    </location>
</feature>
<keyword evidence="3" id="KW-0378">Hydrolase</keyword>
<evidence type="ECO:0000313" key="7">
    <source>
        <dbReference type="EMBL" id="KDR66192.1"/>
    </source>
</evidence>
<evidence type="ECO:0000256" key="1">
    <source>
        <dbReference type="ARBA" id="ARBA00005641"/>
    </source>
</evidence>
<evidence type="ECO:0000256" key="6">
    <source>
        <dbReference type="SAM" id="MobiDB-lite"/>
    </source>
</evidence>
<name>A0A067S8D7_GALM3</name>
<dbReference type="GO" id="GO:0008422">
    <property type="term" value="F:beta-glucosidase activity"/>
    <property type="evidence" value="ECO:0007669"/>
    <property type="project" value="TreeGrafter"/>
</dbReference>
<gene>
    <name evidence="7" type="ORF">GALMADRAFT_148096</name>
</gene>
<organism evidence="7 8">
    <name type="scientific">Galerina marginata (strain CBS 339.88)</name>
    <dbReference type="NCBI Taxonomy" id="685588"/>
    <lineage>
        <taxon>Eukaryota</taxon>
        <taxon>Fungi</taxon>
        <taxon>Dikarya</taxon>
        <taxon>Basidiomycota</taxon>
        <taxon>Agaricomycotina</taxon>
        <taxon>Agaricomycetes</taxon>
        <taxon>Agaricomycetidae</taxon>
        <taxon>Agaricales</taxon>
        <taxon>Agaricineae</taxon>
        <taxon>Strophariaceae</taxon>
        <taxon>Galerina</taxon>
    </lineage>
</organism>
<feature type="repeat" description="HEAT" evidence="5">
    <location>
        <begin position="134"/>
        <end position="169"/>
    </location>
</feature>
<evidence type="ECO:0000256" key="3">
    <source>
        <dbReference type="ARBA" id="ARBA00022801"/>
    </source>
</evidence>
<dbReference type="Proteomes" id="UP000027222">
    <property type="component" value="Unassembled WGS sequence"/>
</dbReference>
<sequence length="261" mass="28985">MREVVKLKNSQRARIVGISVTLIIAQNSGPGSPLHHHQRIAAIYGIFTRPGSQRSQIPVPEEWTGRADDSELKQGKILLQFACLGIPQIIAVLSDSNPLVRKAVADSVAQPSEQVVLMSMESSQLSFDGLFRLSIPHIIALLNDKDEEVRHAASRSLHCIYTILDLHTAPGGQNTDWHSDHGGHIANVWNHKGFQDHVIWLWGELVRHYKHHKYIAGYKPLNEPTDAKHTRIAFYDPCTPPSALSTRTTRSSSTAAPSRPT</sequence>
<dbReference type="PANTHER" id="PTHR31297">
    <property type="entry name" value="GLUCAN ENDO-1,6-BETA-GLUCOSIDASE B"/>
    <property type="match status" value="1"/>
</dbReference>
<dbReference type="EMBL" id="KL142426">
    <property type="protein sequence ID" value="KDR66192.1"/>
    <property type="molecule type" value="Genomic_DNA"/>
</dbReference>
<dbReference type="HOGENOM" id="CLU_1065774_0_0_1"/>
<keyword evidence="4" id="KW-0326">Glycosidase</keyword>
<reference evidence="8" key="1">
    <citation type="journal article" date="2014" name="Proc. Natl. Acad. Sci. U.S.A.">
        <title>Extensive sampling of basidiomycete genomes demonstrates inadequacy of the white-rot/brown-rot paradigm for wood decay fungi.</title>
        <authorList>
            <person name="Riley R."/>
            <person name="Salamov A.A."/>
            <person name="Brown D.W."/>
            <person name="Nagy L.G."/>
            <person name="Floudas D."/>
            <person name="Held B.W."/>
            <person name="Levasseur A."/>
            <person name="Lombard V."/>
            <person name="Morin E."/>
            <person name="Otillar R."/>
            <person name="Lindquist E.A."/>
            <person name="Sun H."/>
            <person name="LaButti K.M."/>
            <person name="Schmutz J."/>
            <person name="Jabbour D."/>
            <person name="Luo H."/>
            <person name="Baker S.E."/>
            <person name="Pisabarro A.G."/>
            <person name="Walton J.D."/>
            <person name="Blanchette R.A."/>
            <person name="Henrissat B."/>
            <person name="Martin F."/>
            <person name="Cullen D."/>
            <person name="Hibbett D.S."/>
            <person name="Grigoriev I.V."/>
        </authorList>
    </citation>
    <scope>NUCLEOTIDE SEQUENCE [LARGE SCALE GENOMIC DNA]</scope>
    <source>
        <strain evidence="8">CBS 339.88</strain>
    </source>
</reference>
<evidence type="ECO:0000313" key="8">
    <source>
        <dbReference type="Proteomes" id="UP000027222"/>
    </source>
</evidence>
<dbReference type="GO" id="GO:0005576">
    <property type="term" value="C:extracellular region"/>
    <property type="evidence" value="ECO:0007669"/>
    <property type="project" value="TreeGrafter"/>
</dbReference>
<dbReference type="InterPro" id="IPR021133">
    <property type="entry name" value="HEAT_type_2"/>
</dbReference>
<dbReference type="AlphaFoldDB" id="A0A067S8D7"/>
<accession>A0A067S8D7</accession>
<dbReference type="SUPFAM" id="SSF48371">
    <property type="entry name" value="ARM repeat"/>
    <property type="match status" value="1"/>
</dbReference>
<dbReference type="InterPro" id="IPR016024">
    <property type="entry name" value="ARM-type_fold"/>
</dbReference>
<dbReference type="SUPFAM" id="SSF51445">
    <property type="entry name" value="(Trans)glycosidases"/>
    <property type="match status" value="1"/>
</dbReference>
<dbReference type="Pfam" id="PF02985">
    <property type="entry name" value="HEAT"/>
    <property type="match status" value="1"/>
</dbReference>
<evidence type="ECO:0000256" key="2">
    <source>
        <dbReference type="ARBA" id="ARBA00022737"/>
    </source>
</evidence>
<dbReference type="Gene3D" id="3.20.20.80">
    <property type="entry name" value="Glycosidases"/>
    <property type="match status" value="1"/>
</dbReference>
<evidence type="ECO:0000256" key="4">
    <source>
        <dbReference type="ARBA" id="ARBA00023295"/>
    </source>
</evidence>
<dbReference type="OrthoDB" id="3136213at2759"/>
<dbReference type="InterPro" id="IPR017853">
    <property type="entry name" value="GH"/>
</dbReference>
<keyword evidence="8" id="KW-1185">Reference proteome</keyword>
<dbReference type="InterPro" id="IPR050386">
    <property type="entry name" value="Glycosyl_hydrolase_5"/>
</dbReference>
<dbReference type="PROSITE" id="PS50077">
    <property type="entry name" value="HEAT_REPEAT"/>
    <property type="match status" value="1"/>
</dbReference>
<dbReference type="InterPro" id="IPR000357">
    <property type="entry name" value="HEAT"/>
</dbReference>
<comment type="similarity">
    <text evidence="1">Belongs to the glycosyl hydrolase 5 (cellulase A) family.</text>
</comment>
<dbReference type="GO" id="GO:0009986">
    <property type="term" value="C:cell surface"/>
    <property type="evidence" value="ECO:0007669"/>
    <property type="project" value="TreeGrafter"/>
</dbReference>
<evidence type="ECO:0000256" key="5">
    <source>
        <dbReference type="PROSITE-ProRule" id="PRU00103"/>
    </source>
</evidence>
<dbReference type="PANTHER" id="PTHR31297:SF13">
    <property type="entry name" value="PUTATIVE-RELATED"/>
    <property type="match status" value="1"/>
</dbReference>
<dbReference type="STRING" id="685588.A0A067S8D7"/>
<proteinExistence type="inferred from homology"/>
<keyword evidence="2" id="KW-0677">Repeat</keyword>